<keyword evidence="3" id="KW-1185">Reference proteome</keyword>
<dbReference type="AlphaFoldDB" id="A0A0L1JSF8"/>
<comment type="caution">
    <text evidence="2">The sequence shown here is derived from an EMBL/GenBank/DDBJ whole genome shotgun (WGS) entry which is preliminary data.</text>
</comment>
<dbReference type="Proteomes" id="UP000036938">
    <property type="component" value="Unassembled WGS sequence"/>
</dbReference>
<keyword evidence="1" id="KW-0472">Membrane</keyword>
<name>A0A0L1JSF8_9RHOB</name>
<protein>
    <submittedName>
        <fullName evidence="2">Uncharacterized protein</fullName>
    </submittedName>
</protein>
<gene>
    <name evidence="2" type="ORF">ATO11_04365</name>
</gene>
<dbReference type="STRING" id="1317121.ATO11_04365"/>
<accession>A0A0L1JSF8</accession>
<feature type="transmembrane region" description="Helical" evidence="1">
    <location>
        <begin position="70"/>
        <end position="94"/>
    </location>
</feature>
<dbReference type="EMBL" id="AQQZ01000002">
    <property type="protein sequence ID" value="KNG94642.1"/>
    <property type="molecule type" value="Genomic_DNA"/>
</dbReference>
<keyword evidence="1" id="KW-1133">Transmembrane helix</keyword>
<reference evidence="2 3" key="1">
    <citation type="journal article" date="2015" name="Int. J. Syst. Evol. Microbiol.">
        <title>Aestuariivita atlantica sp. nov., isolated from deep sea sediment of the Atlantic Ocean.</title>
        <authorList>
            <person name="Li G."/>
            <person name="Lai Q."/>
            <person name="Du Y."/>
            <person name="Liu X."/>
            <person name="Sun F."/>
            <person name="Shao Z."/>
        </authorList>
    </citation>
    <scope>NUCLEOTIDE SEQUENCE [LARGE SCALE GENOMIC DNA]</scope>
    <source>
        <strain evidence="2 3">22II-S11-z3</strain>
    </source>
</reference>
<feature type="transmembrane region" description="Helical" evidence="1">
    <location>
        <begin position="24"/>
        <end position="49"/>
    </location>
</feature>
<evidence type="ECO:0000313" key="2">
    <source>
        <dbReference type="EMBL" id="KNG94642.1"/>
    </source>
</evidence>
<proteinExistence type="predicted"/>
<evidence type="ECO:0000313" key="3">
    <source>
        <dbReference type="Proteomes" id="UP000036938"/>
    </source>
</evidence>
<sequence>MLGFLLPDAINAQFYEIVRNLHYAWHWIGMAIFAACYYALIGFIIYFSTLRIDARVSFARRKAGHIPGPVLHAISPVAWWLFISFSALGALFVASATLYTIGARTGLGQSEAYTGIHAISRSVYQFMRP</sequence>
<evidence type="ECO:0000256" key="1">
    <source>
        <dbReference type="SAM" id="Phobius"/>
    </source>
</evidence>
<organism evidence="2 3">
    <name type="scientific">Pseudaestuariivita atlantica</name>
    <dbReference type="NCBI Taxonomy" id="1317121"/>
    <lineage>
        <taxon>Bacteria</taxon>
        <taxon>Pseudomonadati</taxon>
        <taxon>Pseudomonadota</taxon>
        <taxon>Alphaproteobacteria</taxon>
        <taxon>Rhodobacterales</taxon>
        <taxon>Paracoccaceae</taxon>
        <taxon>Pseudaestuariivita</taxon>
    </lineage>
</organism>
<keyword evidence="1" id="KW-0812">Transmembrane</keyword>
<dbReference type="RefSeq" id="WP_050529617.1">
    <property type="nucleotide sequence ID" value="NZ_AQQZ01000002.1"/>
</dbReference>